<dbReference type="InterPro" id="IPR047012">
    <property type="entry name" value="ICAM_VCAM"/>
</dbReference>
<evidence type="ECO:0000256" key="3">
    <source>
        <dbReference type="SAM" id="SignalP"/>
    </source>
</evidence>
<dbReference type="SMART" id="SM00408">
    <property type="entry name" value="IGc2"/>
    <property type="match status" value="1"/>
</dbReference>
<dbReference type="SMART" id="SM01069">
    <property type="entry name" value="CDC37_C"/>
    <property type="match status" value="1"/>
</dbReference>
<feature type="signal peptide" evidence="3">
    <location>
        <begin position="1"/>
        <end position="18"/>
    </location>
</feature>
<dbReference type="InterPro" id="IPR013855">
    <property type="entry name" value="Cdc37_N_dom"/>
</dbReference>
<dbReference type="GO" id="GO:0005178">
    <property type="term" value="F:integrin binding"/>
    <property type="evidence" value="ECO:0007669"/>
    <property type="project" value="InterPro"/>
</dbReference>
<dbReference type="AlphaFoldDB" id="A0AAV9RWZ3"/>
<evidence type="ECO:0000256" key="2">
    <source>
        <dbReference type="SAM" id="Phobius"/>
    </source>
</evidence>
<feature type="coiled-coil region" evidence="1">
    <location>
        <begin position="510"/>
        <end position="537"/>
    </location>
</feature>
<keyword evidence="6" id="KW-1185">Reference proteome</keyword>
<dbReference type="InterPro" id="IPR013874">
    <property type="entry name" value="Cdc37_Hsp90-bd"/>
</dbReference>
<dbReference type="InterPro" id="IPR013783">
    <property type="entry name" value="Ig-like_fold"/>
</dbReference>
<feature type="chain" id="PRO_5043754292" description="Ig-like domain-containing protein" evidence="3">
    <location>
        <begin position="19"/>
        <end position="734"/>
    </location>
</feature>
<keyword evidence="2" id="KW-0812">Transmembrane</keyword>
<dbReference type="SMART" id="SM01071">
    <property type="entry name" value="CDC37_N"/>
    <property type="match status" value="1"/>
</dbReference>
<reference evidence="5 6" key="1">
    <citation type="submission" date="2021-06" db="EMBL/GenBank/DDBJ databases">
        <authorList>
            <person name="Palmer J.M."/>
        </authorList>
    </citation>
    <scope>NUCLEOTIDE SEQUENCE [LARGE SCALE GENOMIC DNA]</scope>
    <source>
        <strain evidence="5 6">MEX-2019</strain>
        <tissue evidence="5">Muscle</tissue>
    </source>
</reference>
<keyword evidence="2" id="KW-0472">Membrane</keyword>
<dbReference type="PANTHER" id="PTHR13771:SF9">
    <property type="entry name" value="INTERCELLULAR ADHESION MOLECULE 5"/>
    <property type="match status" value="1"/>
</dbReference>
<dbReference type="SUPFAM" id="SSF48726">
    <property type="entry name" value="Immunoglobulin"/>
    <property type="match status" value="2"/>
</dbReference>
<keyword evidence="2" id="KW-1133">Transmembrane helix</keyword>
<organism evidence="5 6">
    <name type="scientific">Crenichthys baileyi</name>
    <name type="common">White River springfish</name>
    <dbReference type="NCBI Taxonomy" id="28760"/>
    <lineage>
        <taxon>Eukaryota</taxon>
        <taxon>Metazoa</taxon>
        <taxon>Chordata</taxon>
        <taxon>Craniata</taxon>
        <taxon>Vertebrata</taxon>
        <taxon>Euteleostomi</taxon>
        <taxon>Actinopterygii</taxon>
        <taxon>Neopterygii</taxon>
        <taxon>Teleostei</taxon>
        <taxon>Neoteleostei</taxon>
        <taxon>Acanthomorphata</taxon>
        <taxon>Ovalentaria</taxon>
        <taxon>Atherinomorphae</taxon>
        <taxon>Cyprinodontiformes</taxon>
        <taxon>Goodeidae</taxon>
        <taxon>Crenichthys</taxon>
    </lineage>
</organism>
<evidence type="ECO:0000313" key="5">
    <source>
        <dbReference type="EMBL" id="KAK5613560.1"/>
    </source>
</evidence>
<accession>A0AAV9RWZ3</accession>
<dbReference type="InterPro" id="IPR036179">
    <property type="entry name" value="Ig-like_dom_sf"/>
</dbReference>
<keyword evidence="1" id="KW-0175">Coiled coil</keyword>
<protein>
    <recommendedName>
        <fullName evidence="4">Ig-like domain-containing protein</fullName>
    </recommendedName>
</protein>
<keyword evidence="3" id="KW-0732">Signal</keyword>
<dbReference type="GO" id="GO:0019901">
    <property type="term" value="F:protein kinase binding"/>
    <property type="evidence" value="ECO:0007669"/>
    <property type="project" value="InterPro"/>
</dbReference>
<gene>
    <name evidence="5" type="ORF">CRENBAI_019603</name>
</gene>
<dbReference type="EMBL" id="JAHHUM010001203">
    <property type="protein sequence ID" value="KAK5613560.1"/>
    <property type="molecule type" value="Genomic_DNA"/>
</dbReference>
<feature type="domain" description="Ig-like" evidence="4">
    <location>
        <begin position="229"/>
        <end position="309"/>
    </location>
</feature>
<name>A0AAV9RWZ3_9TELE</name>
<evidence type="ECO:0000259" key="4">
    <source>
        <dbReference type="PROSITE" id="PS50835"/>
    </source>
</evidence>
<feature type="transmembrane region" description="Helical" evidence="2">
    <location>
        <begin position="362"/>
        <end position="384"/>
    </location>
</feature>
<dbReference type="InterPro" id="IPR007110">
    <property type="entry name" value="Ig-like_dom"/>
</dbReference>
<dbReference type="Proteomes" id="UP001311232">
    <property type="component" value="Unassembled WGS sequence"/>
</dbReference>
<dbReference type="SMART" id="SM01070">
    <property type="entry name" value="CDC37_M"/>
    <property type="match status" value="1"/>
</dbReference>
<dbReference type="InterPro" id="IPR003598">
    <property type="entry name" value="Ig_sub2"/>
</dbReference>
<dbReference type="GO" id="GO:0007155">
    <property type="term" value="P:cell adhesion"/>
    <property type="evidence" value="ECO:0007669"/>
    <property type="project" value="InterPro"/>
</dbReference>
<dbReference type="Pfam" id="PF13927">
    <property type="entry name" value="Ig_3"/>
    <property type="match status" value="1"/>
</dbReference>
<evidence type="ECO:0000256" key="1">
    <source>
        <dbReference type="SAM" id="Coils"/>
    </source>
</evidence>
<dbReference type="PROSITE" id="PS50835">
    <property type="entry name" value="IG_LIKE"/>
    <property type="match status" value="1"/>
</dbReference>
<feature type="transmembrane region" description="Helical" evidence="2">
    <location>
        <begin position="315"/>
        <end position="341"/>
    </location>
</feature>
<dbReference type="InterPro" id="IPR038189">
    <property type="entry name" value="Cdc37_Hsp90-bd_sf"/>
</dbReference>
<dbReference type="SMART" id="SM00409">
    <property type="entry name" value="IG"/>
    <property type="match status" value="1"/>
</dbReference>
<dbReference type="InterPro" id="IPR013873">
    <property type="entry name" value="Cdc37_C"/>
</dbReference>
<dbReference type="InterPro" id="IPR003599">
    <property type="entry name" value="Ig_sub"/>
</dbReference>
<evidence type="ECO:0000313" key="6">
    <source>
        <dbReference type="Proteomes" id="UP001311232"/>
    </source>
</evidence>
<dbReference type="Gene3D" id="6.10.140.250">
    <property type="match status" value="1"/>
</dbReference>
<dbReference type="SUPFAM" id="SSF101391">
    <property type="entry name" value="Hsp90 co-chaperone CDC37"/>
    <property type="match status" value="1"/>
</dbReference>
<proteinExistence type="predicted"/>
<dbReference type="PANTHER" id="PTHR13771">
    <property type="entry name" value="INTERCELLULAR ADHESION MOLECULE"/>
    <property type="match status" value="1"/>
</dbReference>
<dbReference type="Gene3D" id="2.60.40.10">
    <property type="entry name" value="Immunoglobulins"/>
    <property type="match status" value="3"/>
</dbReference>
<dbReference type="Gene3D" id="1.20.58.610">
    <property type="entry name" value="Cdc37, Hsp90 binding domain"/>
    <property type="match status" value="1"/>
</dbReference>
<sequence length="734" mass="83325">MFSCSIFLGISLLNILRGFYVSACDFSCEDKPVLTPSRLVVKFGDPTSATCVACQKDCLPLEESVIDMEASRGKTTSNGTTVTWKVDHLREWELTPKCFYTDKNDKQCCTNLIVTVYKPPERVIMRLDEAGPLTEGTEYTLQCSVQDVAPARNLIVAFYRGLTQLGHMKSTSTTKAPVSETFSLSYNTSKEDNGAHFWCEAKLELGAEGPKPPPVVKSNDLSVTVHYGPELKVPADPAPINIISGKTLQLNCSAEGNPDPLYNWTLPSNKGHHSEKTLTVESVDFQDGGQYVCTVSNKVSTVSVRFNVTVQKNTLLYIIAAVVAAVALFFIGAAVFYTFYYKQNKMGKYRLKEVFRLGTVHHTAVPLVLLVPGSIRFLGLIAALGGNDPQQWLTESLSALGVYFELRKLLDVWLILAFNSELGYSQKQKAGRSGKISILYSVWDYIYVSDDEDVACPFVDTPSLFRMRHPVNRDTCSSCKIWSPNPVPQKARLEKTAEFQQRGEYLEHNFAEWQRLVQEAQRRLGHLEERMKEGGEDEEREAELEKVQAECLNIQPEIKKENHQQKVKKHKTFVEKYAKEIKHFGMLQPEVSVQQPTSGINKEQIAHQALVMQFVLDLARTLKIDPRGCFRRFFSKIKTADKPYQDVFNRELDLLKEQDRRCVRARMEGTMKELEEEERQKRVGPGGLDPLEVYESLPNEMQRSFDEKNIEMLQDVTDKLDPVVSWCLFQKYFF</sequence>
<comment type="caution">
    <text evidence="5">The sequence shown here is derived from an EMBL/GenBank/DDBJ whole genome shotgun (WGS) entry which is preliminary data.</text>
</comment>